<name>A0ABQ1RKY1_9BURK</name>
<accession>A0ABQ1RKY1</accession>
<proteinExistence type="predicted"/>
<keyword evidence="3" id="KW-1185">Reference proteome</keyword>
<feature type="transmembrane region" description="Helical" evidence="1">
    <location>
        <begin position="83"/>
        <end position="102"/>
    </location>
</feature>
<sequence>MRRALEVGFVGFALTYMFFVDAYGTPSGANFWPNLAHWSMPQVLALGTALLFKSPIELLGGMALAYATFTAFAYVWSAFTLGWLGYLICVFGACTGVVIAAFRSLMRVEPRAGIAAIEGFCFVGSGIAINVLVLHLVL</sequence>
<keyword evidence="1" id="KW-0472">Membrane</keyword>
<dbReference type="RefSeq" id="WP_035963244.1">
    <property type="nucleotide sequence ID" value="NZ_BMEG01000004.1"/>
</dbReference>
<dbReference type="Proteomes" id="UP000597138">
    <property type="component" value="Unassembled WGS sequence"/>
</dbReference>
<comment type="caution">
    <text evidence="2">The sequence shown here is derived from an EMBL/GenBank/DDBJ whole genome shotgun (WGS) entry which is preliminary data.</text>
</comment>
<evidence type="ECO:0000256" key="1">
    <source>
        <dbReference type="SAM" id="Phobius"/>
    </source>
</evidence>
<protein>
    <submittedName>
        <fullName evidence="2">Uncharacterized protein</fullName>
    </submittedName>
</protein>
<keyword evidence="1" id="KW-1133">Transmembrane helix</keyword>
<evidence type="ECO:0000313" key="3">
    <source>
        <dbReference type="Proteomes" id="UP000597138"/>
    </source>
</evidence>
<evidence type="ECO:0000313" key="2">
    <source>
        <dbReference type="EMBL" id="GGD73925.1"/>
    </source>
</evidence>
<feature type="transmembrane region" description="Helical" evidence="1">
    <location>
        <begin position="114"/>
        <end position="137"/>
    </location>
</feature>
<gene>
    <name evidence="2" type="ORF">GCM10010985_30450</name>
</gene>
<dbReference type="EMBL" id="BMEG01000004">
    <property type="protein sequence ID" value="GGD73925.1"/>
    <property type="molecule type" value="Genomic_DNA"/>
</dbReference>
<feature type="transmembrane region" description="Helical" evidence="1">
    <location>
        <begin position="59"/>
        <end position="77"/>
    </location>
</feature>
<reference evidence="3" key="1">
    <citation type="journal article" date="2019" name="Int. J. Syst. Evol. Microbiol.">
        <title>The Global Catalogue of Microorganisms (GCM) 10K type strain sequencing project: providing services to taxonomists for standard genome sequencing and annotation.</title>
        <authorList>
            <consortium name="The Broad Institute Genomics Platform"/>
            <consortium name="The Broad Institute Genome Sequencing Center for Infectious Disease"/>
            <person name="Wu L."/>
            <person name="Ma J."/>
        </authorList>
    </citation>
    <scope>NUCLEOTIDE SEQUENCE [LARGE SCALE GENOMIC DNA]</scope>
    <source>
        <strain evidence="3">CGMCC 1.11013</strain>
    </source>
</reference>
<feature type="transmembrane region" description="Helical" evidence="1">
    <location>
        <begin position="7"/>
        <end position="23"/>
    </location>
</feature>
<keyword evidence="1" id="KW-0812">Transmembrane</keyword>
<organism evidence="2 3">
    <name type="scientific">Caballeronia grimmiae</name>
    <dbReference type="NCBI Taxonomy" id="1071679"/>
    <lineage>
        <taxon>Bacteria</taxon>
        <taxon>Pseudomonadati</taxon>
        <taxon>Pseudomonadota</taxon>
        <taxon>Betaproteobacteria</taxon>
        <taxon>Burkholderiales</taxon>
        <taxon>Burkholderiaceae</taxon>
        <taxon>Caballeronia</taxon>
    </lineage>
</organism>